<dbReference type="PANTHER" id="PTHR21240">
    <property type="entry name" value="2-AMINO-3-CARBOXYLMUCONATE-6-SEMIALDEHYDE DECARBOXYLASE"/>
    <property type="match status" value="1"/>
</dbReference>
<keyword evidence="4" id="KW-1133">Transmembrane helix</keyword>
<feature type="domain" description="N-acetyltransferase" evidence="6">
    <location>
        <begin position="154"/>
        <end position="212"/>
    </location>
</feature>
<evidence type="ECO:0000259" key="6">
    <source>
        <dbReference type="Pfam" id="PF13673"/>
    </source>
</evidence>
<reference evidence="7 8" key="1">
    <citation type="submission" date="2020-01" db="EMBL/GenBank/DDBJ databases">
        <title>Identification and distribution of gene clusters putatively required for synthesis of sphingolipid metabolism inhibitors in phylogenetically diverse species of the filamentous fungus Fusarium.</title>
        <authorList>
            <person name="Kim H.-S."/>
            <person name="Busman M."/>
            <person name="Brown D.W."/>
            <person name="Divon H."/>
            <person name="Uhlig S."/>
            <person name="Proctor R.H."/>
        </authorList>
    </citation>
    <scope>NUCLEOTIDE SEQUENCE [LARGE SCALE GENOMIC DNA]</scope>
    <source>
        <strain evidence="7 8">NRRL 13308</strain>
    </source>
</reference>
<comment type="similarity">
    <text evidence="3">Belongs to the metallo-dependent hydrolases superfamily.</text>
</comment>
<feature type="transmembrane region" description="Helical" evidence="4">
    <location>
        <begin position="871"/>
        <end position="893"/>
    </location>
</feature>
<keyword evidence="8" id="KW-1185">Reference proteome</keyword>
<accession>A0A8H4NFY8</accession>
<dbReference type="GO" id="GO:0016787">
    <property type="term" value="F:hydrolase activity"/>
    <property type="evidence" value="ECO:0007669"/>
    <property type="project" value="InterPro"/>
</dbReference>
<evidence type="ECO:0000256" key="1">
    <source>
        <dbReference type="ARBA" id="ARBA00022793"/>
    </source>
</evidence>
<evidence type="ECO:0000256" key="3">
    <source>
        <dbReference type="RuleBase" id="RU366045"/>
    </source>
</evidence>
<dbReference type="EMBL" id="JAADJF010000378">
    <property type="protein sequence ID" value="KAF4419904.1"/>
    <property type="molecule type" value="Genomic_DNA"/>
</dbReference>
<evidence type="ECO:0000313" key="8">
    <source>
        <dbReference type="Proteomes" id="UP000536711"/>
    </source>
</evidence>
<dbReference type="AlphaFoldDB" id="A0A8H4NFY8"/>
<evidence type="ECO:0000256" key="4">
    <source>
        <dbReference type="SAM" id="Phobius"/>
    </source>
</evidence>
<dbReference type="Gene3D" id="3.40.630.30">
    <property type="match status" value="1"/>
</dbReference>
<organism evidence="7 8">
    <name type="scientific">Fusarium acutatum</name>
    <dbReference type="NCBI Taxonomy" id="78861"/>
    <lineage>
        <taxon>Eukaryota</taxon>
        <taxon>Fungi</taxon>
        <taxon>Dikarya</taxon>
        <taxon>Ascomycota</taxon>
        <taxon>Pezizomycotina</taxon>
        <taxon>Sordariomycetes</taxon>
        <taxon>Hypocreomycetidae</taxon>
        <taxon>Hypocreales</taxon>
        <taxon>Nectriaceae</taxon>
        <taxon>Fusarium</taxon>
        <taxon>Fusarium fujikuroi species complex</taxon>
    </lineage>
</organism>
<proteinExistence type="inferred from homology"/>
<dbReference type="Proteomes" id="UP000536711">
    <property type="component" value="Unassembled WGS sequence"/>
</dbReference>
<feature type="domain" description="Amidohydrolase-related" evidence="5">
    <location>
        <begin position="319"/>
        <end position="563"/>
    </location>
</feature>
<sequence length="1105" mass="124126">MSECSDSAPKYRIRPGTFFDVPATTRIYAASFGNEPLIDFFFPTRRQDPSSFYAWSCRRFQRRYWTPGYSLSVVVDKHDHPVGLSWWKRPTQPLTLIEKLICPSFWIGSVVNAFIDLQEYLFPVQGLNKKNMETFEQAFSAVEPHVLDIPQRQKAHYLSLLGVDPVLQGEGLGKMLLEDGLEKVDDEDSVAWLVSLAGLEKLYARYGFVEETKVEVKGLYDWKALALFNSDFNLLDLQQVIKQFITAMSITLEEHFLSRAAHLSKAATDDPIHGFPTSIINKLIDLNHERIKNMDENNVVIQVLSHIPTNFLTAEAIIACNDELAVAVQANKSRFAGFGCLPMDDPVTATHELERCIKEHGFVGALIDNHSNGNFYDGREYDILWAKAVELDVPIYIHPAWPSPKEKEALYSGGNLQSDSHSATALGAFAFGWHASTANTILRLMASNTFDRHPQLKIIIGHSGELIPYMFDRINKATAFFGMKRGFVEVMHNNIWITTSGMFDVHSLRCLLGNMPMSQVMFSVDYPFSDNKLGKEYLEMIRREGILDEDGIETFASGNARKLALFLFIPDRQPISTVTMPKAHDHFHGRHYHAERTTGPVKSLNPTKRYLVADKKVLNAESDAGNAGKESRPSDKSPGVAYVWRSRDNRKGRHALAISVDPHKHEATKGPRPSNSYHQTLRGILKMFVRYPVWDVSYDVAVVFTIGSIIWVINGFYSWLPVLNPSTKVSDWGGGLTAFIGATVFEFGSFLLMLEAVNENRSDCFGWAVEESVDGMLHLTHAHNCKHAHAQKRTFVKQSSKTLDNNTTESAGNDRMWSWWPTWYELRTHYFFDIGFLACSSQTFGATVFWISGFTALPPILNNLSTPAENGVYWLPQVIGGTGFIVSSILFMVEVQPRWYIPAPGVLGWHIGLWNLIGAIGFTLCGALGFGITHPGVEYALTLSTFIGSWAFLIGSVIQWSSTSGPQIIRRMECWQLVLSIAMGSFCDLLASLFTRCHAQTLLFHGSTAAGPLHQSKGSDSNQIPVVAVSFKYADDQMTKSIGPTKFTAPKVNRNHTGHCWCWCADVQREQPELEQKPHYTEGECDAQGSHLKFLQLWIDDQMVL</sequence>
<dbReference type="SUPFAM" id="SSF51556">
    <property type="entry name" value="Metallo-dependent hydrolases"/>
    <property type="match status" value="1"/>
</dbReference>
<feature type="transmembrane region" description="Helical" evidence="4">
    <location>
        <begin position="696"/>
        <end position="720"/>
    </location>
</feature>
<dbReference type="PANTHER" id="PTHR21240:SF30">
    <property type="entry name" value="AMIDOHYDROLASE-RELATED DOMAIN-CONTAINING PROTEIN-RELATED"/>
    <property type="match status" value="1"/>
</dbReference>
<dbReference type="InterPro" id="IPR006680">
    <property type="entry name" value="Amidohydro-rel"/>
</dbReference>
<dbReference type="InterPro" id="IPR032465">
    <property type="entry name" value="ACMSD"/>
</dbReference>
<protein>
    <submittedName>
        <fullName evidence="7">5-carboxyvanillate decarboxylase</fullName>
    </submittedName>
</protein>
<name>A0A8H4NFY8_9HYPO</name>
<dbReference type="Pfam" id="PF04909">
    <property type="entry name" value="Amidohydro_2"/>
    <property type="match status" value="1"/>
</dbReference>
<dbReference type="GO" id="GO:0019748">
    <property type="term" value="P:secondary metabolic process"/>
    <property type="evidence" value="ECO:0007669"/>
    <property type="project" value="TreeGrafter"/>
</dbReference>
<dbReference type="InterPro" id="IPR000182">
    <property type="entry name" value="GNAT_dom"/>
</dbReference>
<dbReference type="Gene3D" id="3.20.20.140">
    <property type="entry name" value="Metal-dependent hydrolases"/>
    <property type="match status" value="1"/>
</dbReference>
<keyword evidence="2 3" id="KW-0456">Lyase</keyword>
<gene>
    <name evidence="7" type="ORF">FACUT_11344</name>
</gene>
<dbReference type="InterPro" id="IPR016181">
    <property type="entry name" value="Acyl_CoA_acyltransferase"/>
</dbReference>
<dbReference type="Pfam" id="PF13673">
    <property type="entry name" value="Acetyltransf_10"/>
    <property type="match status" value="1"/>
</dbReference>
<dbReference type="GO" id="GO:0016831">
    <property type="term" value="F:carboxy-lyase activity"/>
    <property type="evidence" value="ECO:0007669"/>
    <property type="project" value="UniProtKB-KW"/>
</dbReference>
<feature type="transmembrane region" description="Helical" evidence="4">
    <location>
        <begin position="830"/>
        <end position="851"/>
    </location>
</feature>
<keyword evidence="4" id="KW-0812">Transmembrane</keyword>
<comment type="caution">
    <text evidence="7">The sequence shown here is derived from an EMBL/GenBank/DDBJ whole genome shotgun (WGS) entry which is preliminary data.</text>
</comment>
<evidence type="ECO:0000313" key="7">
    <source>
        <dbReference type="EMBL" id="KAF4419904.1"/>
    </source>
</evidence>
<dbReference type="GO" id="GO:0005829">
    <property type="term" value="C:cytosol"/>
    <property type="evidence" value="ECO:0007669"/>
    <property type="project" value="TreeGrafter"/>
</dbReference>
<keyword evidence="1 3" id="KW-0210">Decarboxylase</keyword>
<dbReference type="InterPro" id="IPR032466">
    <property type="entry name" value="Metal_Hydrolase"/>
</dbReference>
<feature type="transmembrane region" description="Helical" evidence="4">
    <location>
        <begin position="939"/>
        <end position="962"/>
    </location>
</feature>
<evidence type="ECO:0000256" key="2">
    <source>
        <dbReference type="ARBA" id="ARBA00023239"/>
    </source>
</evidence>
<feature type="transmembrane region" description="Helical" evidence="4">
    <location>
        <begin position="732"/>
        <end position="754"/>
    </location>
</feature>
<dbReference type="SUPFAM" id="SSF55729">
    <property type="entry name" value="Acyl-CoA N-acyltransferases (Nat)"/>
    <property type="match status" value="1"/>
</dbReference>
<feature type="transmembrane region" description="Helical" evidence="4">
    <location>
        <begin position="913"/>
        <end position="933"/>
    </location>
</feature>
<keyword evidence="4" id="KW-0472">Membrane</keyword>
<evidence type="ECO:0000259" key="5">
    <source>
        <dbReference type="Pfam" id="PF04909"/>
    </source>
</evidence>
<dbReference type="OrthoDB" id="432010at2759"/>